<gene>
    <name evidence="1" type="ORF">JW646_18590</name>
</gene>
<accession>A0AAX2ZE31</accession>
<reference evidence="1 2" key="1">
    <citation type="journal article" date="2023" name="Int. J. Syst. Evol. Microbiol.">
        <title>Terrisporobacter hibernicus sp. nov., isolated from bovine faeces in Northern Ireland.</title>
        <authorList>
            <person name="Mitchell M."/>
            <person name="Nguyen S.V."/>
            <person name="Connor M."/>
            <person name="Fairley D.J."/>
            <person name="Donoghue O."/>
            <person name="Marshall H."/>
            <person name="Koolman L."/>
            <person name="McMullan G."/>
            <person name="Schaffer K.E."/>
            <person name="McGrath J.W."/>
            <person name="Fanning S."/>
        </authorList>
    </citation>
    <scope>NUCLEOTIDE SEQUENCE [LARGE SCALE GENOMIC DNA]</scope>
    <source>
        <strain evidence="1 2">MCA3</strain>
    </source>
</reference>
<dbReference type="AlphaFoldDB" id="A0AAX2ZE31"/>
<keyword evidence="2" id="KW-1185">Reference proteome</keyword>
<dbReference type="RefSeq" id="WP_228415977.1">
    <property type="nucleotide sequence ID" value="NZ_CP081135.1"/>
</dbReference>
<protein>
    <submittedName>
        <fullName evidence="1">Uncharacterized protein</fullName>
    </submittedName>
</protein>
<sequence>MLSKKCCTESYTISEFMQLDNHELNLIDRFLGNLKKNKKEYTKLVFLLAVFLNNNNNIYAESLEAGLGTAASEIIHMVLIFGKYGCLGIGIKSMIEEMLQGANIKEATGAGLQYFIFYIVLQLYPKLFSMIKF</sequence>
<dbReference type="EMBL" id="CP081135">
    <property type="protein sequence ID" value="UEL47603.1"/>
    <property type="molecule type" value="Genomic_DNA"/>
</dbReference>
<name>A0AAX2ZE31_9FIRM</name>
<proteinExistence type="predicted"/>
<dbReference type="Proteomes" id="UP001198983">
    <property type="component" value="Chromosome"/>
</dbReference>
<dbReference type="KEGG" id="tem:JW646_18590"/>
<evidence type="ECO:0000313" key="2">
    <source>
        <dbReference type="Proteomes" id="UP001198983"/>
    </source>
</evidence>
<evidence type="ECO:0000313" key="1">
    <source>
        <dbReference type="EMBL" id="UEL47603.1"/>
    </source>
</evidence>
<organism evidence="1 2">
    <name type="scientific">Terrisporobacter hibernicus</name>
    <dbReference type="NCBI Taxonomy" id="2813371"/>
    <lineage>
        <taxon>Bacteria</taxon>
        <taxon>Bacillati</taxon>
        <taxon>Bacillota</taxon>
        <taxon>Clostridia</taxon>
        <taxon>Peptostreptococcales</taxon>
        <taxon>Peptostreptococcaceae</taxon>
        <taxon>Terrisporobacter</taxon>
    </lineage>
</organism>